<gene>
    <name evidence="2" type="ORF">G9470_11315</name>
</gene>
<dbReference type="Pfam" id="PF10662">
    <property type="entry name" value="PduV-EutP"/>
    <property type="match status" value="1"/>
</dbReference>
<dbReference type="InterPro" id="IPR012381">
    <property type="entry name" value="EutP_PduV"/>
</dbReference>
<evidence type="ECO:0000256" key="1">
    <source>
        <dbReference type="PIRNR" id="PIRNR036409"/>
    </source>
</evidence>
<name>A0ABX1VPS0_9FIRM</name>
<organism evidence="2 3">
    <name type="scientific">Lacrimispora defluvii</name>
    <dbReference type="NCBI Taxonomy" id="2719233"/>
    <lineage>
        <taxon>Bacteria</taxon>
        <taxon>Bacillati</taxon>
        <taxon>Bacillota</taxon>
        <taxon>Clostridia</taxon>
        <taxon>Lachnospirales</taxon>
        <taxon>Lachnospiraceae</taxon>
        <taxon>Lacrimispora</taxon>
    </lineage>
</organism>
<evidence type="ECO:0000313" key="3">
    <source>
        <dbReference type="Proteomes" id="UP000539052"/>
    </source>
</evidence>
<reference evidence="2 3" key="1">
    <citation type="submission" date="2020-03" db="EMBL/GenBank/DDBJ databases">
        <title>Genome Sequence of industrial isolate, B5A.</title>
        <authorList>
            <person name="Sharma S."/>
            <person name="Patil P.B."/>
            <person name="Korpole S."/>
        </authorList>
    </citation>
    <scope>NUCLEOTIDE SEQUENCE [LARGE SCALE GENOMIC DNA]</scope>
    <source>
        <strain evidence="2 3">PI-S10-B5A</strain>
    </source>
</reference>
<dbReference type="InterPro" id="IPR027417">
    <property type="entry name" value="P-loop_NTPase"/>
</dbReference>
<dbReference type="SUPFAM" id="SSF52540">
    <property type="entry name" value="P-loop containing nucleoside triphosphate hydrolases"/>
    <property type="match status" value="1"/>
</dbReference>
<keyword evidence="3" id="KW-1185">Reference proteome</keyword>
<evidence type="ECO:0000313" key="2">
    <source>
        <dbReference type="EMBL" id="NNJ30371.1"/>
    </source>
</evidence>
<sequence>MRKKRIMIIGPGGSGKTALAAAINGLDGPVKRTQNMVYGEKTLDVPGVYLESPWMHKHIIAAAQDASHVLMLVDQSSCRESYPPGFAKAFRVPVIGVITGSGKKPENDGWCIRQLKKAGITTPCIHINLSDRTGIDELKQILRNTPSGIPLCPESVGKI</sequence>
<dbReference type="PANTHER" id="PTHR40453:SF1">
    <property type="entry name" value="PROTEIN YOEF"/>
    <property type="match status" value="1"/>
</dbReference>
<protein>
    <submittedName>
        <fullName evidence="2">Ethanolamine utilization protein EutP</fullName>
    </submittedName>
</protein>
<comment type="similarity">
    <text evidence="1">Belongs to the EutP/PduV family.</text>
</comment>
<dbReference type="Gene3D" id="3.40.50.300">
    <property type="entry name" value="P-loop containing nucleotide triphosphate hydrolases"/>
    <property type="match status" value="1"/>
</dbReference>
<dbReference type="EMBL" id="JAAOXG010000020">
    <property type="protein sequence ID" value="NNJ30371.1"/>
    <property type="molecule type" value="Genomic_DNA"/>
</dbReference>
<keyword evidence="1" id="KW-0547">Nucleotide-binding</keyword>
<accession>A0ABX1VPS0</accession>
<comment type="caution">
    <text evidence="2">The sequence shown here is derived from an EMBL/GenBank/DDBJ whole genome shotgun (WGS) entry which is preliminary data.</text>
</comment>
<dbReference type="Proteomes" id="UP000539052">
    <property type="component" value="Unassembled WGS sequence"/>
</dbReference>
<proteinExistence type="inferred from homology"/>
<dbReference type="PIRSF" id="PIRSF036409">
    <property type="entry name" value="EutP_PduV"/>
    <property type="match status" value="1"/>
</dbReference>
<dbReference type="PANTHER" id="PTHR40453">
    <property type="entry name" value="PROTEIN YOEF"/>
    <property type="match status" value="1"/>
</dbReference>
<dbReference type="RefSeq" id="WP_170821544.1">
    <property type="nucleotide sequence ID" value="NZ_JAAOXG010000020.1"/>
</dbReference>